<evidence type="ECO:0000313" key="13">
    <source>
        <dbReference type="Proteomes" id="UP001055057"/>
    </source>
</evidence>
<feature type="active site" description="Proton acceptor" evidence="7">
    <location>
        <position position="196"/>
    </location>
</feature>
<feature type="domain" description="Glycerol-3-phosphate dehydrogenase NAD-dependent C-terminal" evidence="11">
    <location>
        <begin position="185"/>
        <end position="323"/>
    </location>
</feature>
<feature type="binding site" evidence="7">
    <location>
        <position position="56"/>
    </location>
    <ligand>
        <name>NADPH</name>
        <dbReference type="ChEBI" id="CHEBI:57783"/>
    </ligand>
</feature>
<evidence type="ECO:0000256" key="8">
    <source>
        <dbReference type="RuleBase" id="RU000437"/>
    </source>
</evidence>
<feature type="binding site" evidence="7">
    <location>
        <position position="260"/>
    </location>
    <ligand>
        <name>NADPH</name>
        <dbReference type="ChEBI" id="CHEBI:57783"/>
    </ligand>
</feature>
<dbReference type="NCBIfam" id="NF000942">
    <property type="entry name" value="PRK00094.1-4"/>
    <property type="match status" value="1"/>
</dbReference>
<dbReference type="PRINTS" id="PR00077">
    <property type="entry name" value="GPDHDRGNASE"/>
</dbReference>
<dbReference type="SUPFAM" id="SSF48179">
    <property type="entry name" value="6-phosphogluconate dehydrogenase C-terminal domain-like"/>
    <property type="match status" value="1"/>
</dbReference>
<dbReference type="EMBL" id="BPRB01000198">
    <property type="protein sequence ID" value="GJE61267.1"/>
    <property type="molecule type" value="Genomic_DNA"/>
</dbReference>
<evidence type="ECO:0000313" key="12">
    <source>
        <dbReference type="EMBL" id="GJE61267.1"/>
    </source>
</evidence>
<feature type="domain" description="Glycerol-3-phosphate dehydrogenase NAD-dependent N-terminal" evidence="10">
    <location>
        <begin position="11"/>
        <end position="165"/>
    </location>
</feature>
<comment type="similarity">
    <text evidence="1 7 8">Belongs to the NAD-dependent glycerol-3-phosphate dehydrogenase family.</text>
</comment>
<reference evidence="12" key="2">
    <citation type="submission" date="2021-08" db="EMBL/GenBank/DDBJ databases">
        <authorList>
            <person name="Tani A."/>
            <person name="Ola A."/>
            <person name="Ogura Y."/>
            <person name="Katsura K."/>
            <person name="Hayashi T."/>
        </authorList>
    </citation>
    <scope>NUCLEOTIDE SEQUENCE</scope>
    <source>
        <strain evidence="12">DSM 23632</strain>
    </source>
</reference>
<keyword evidence="5 7" id="KW-0594">Phospholipid biosynthesis</keyword>
<comment type="pathway">
    <text evidence="7">Membrane lipid metabolism; glycerophospholipid metabolism.</text>
</comment>
<keyword evidence="7" id="KW-0963">Cytoplasm</keyword>
<keyword evidence="7 8" id="KW-0520">NAD</keyword>
<organism evidence="12 13">
    <name type="scientific">Methylobacterium trifolii</name>
    <dbReference type="NCBI Taxonomy" id="1003092"/>
    <lineage>
        <taxon>Bacteria</taxon>
        <taxon>Pseudomonadati</taxon>
        <taxon>Pseudomonadota</taxon>
        <taxon>Alphaproteobacteria</taxon>
        <taxon>Hyphomicrobiales</taxon>
        <taxon>Methylobacteriaceae</taxon>
        <taxon>Methylobacterium</taxon>
    </lineage>
</organism>
<evidence type="ECO:0000256" key="2">
    <source>
        <dbReference type="ARBA" id="ARBA00022516"/>
    </source>
</evidence>
<accession>A0ABQ4U4E3</accession>
<dbReference type="InterPro" id="IPR006109">
    <property type="entry name" value="G3P_DH_NAD-dep_C"/>
</dbReference>
<dbReference type="EC" id="1.1.1.94" evidence="7"/>
<keyword evidence="4 7" id="KW-0443">Lipid metabolism</keyword>
<keyword evidence="2 7" id="KW-0444">Lipid biosynthesis</keyword>
<name>A0ABQ4U4E3_9HYPH</name>
<keyword evidence="7" id="KW-0521">NADP</keyword>
<evidence type="ECO:0000256" key="9">
    <source>
        <dbReference type="RuleBase" id="RU000439"/>
    </source>
</evidence>
<evidence type="ECO:0000256" key="1">
    <source>
        <dbReference type="ARBA" id="ARBA00011009"/>
    </source>
</evidence>
<feature type="binding site" evidence="7">
    <location>
        <position position="145"/>
    </location>
    <ligand>
        <name>NADPH</name>
        <dbReference type="ChEBI" id="CHEBI:57783"/>
    </ligand>
</feature>
<dbReference type="InterPro" id="IPR013328">
    <property type="entry name" value="6PGD_dom2"/>
</dbReference>
<comment type="catalytic activity">
    <reaction evidence="7">
        <text>sn-glycerol 3-phosphate + NAD(+) = dihydroxyacetone phosphate + NADH + H(+)</text>
        <dbReference type="Rhea" id="RHEA:11092"/>
        <dbReference type="ChEBI" id="CHEBI:15378"/>
        <dbReference type="ChEBI" id="CHEBI:57540"/>
        <dbReference type="ChEBI" id="CHEBI:57597"/>
        <dbReference type="ChEBI" id="CHEBI:57642"/>
        <dbReference type="ChEBI" id="CHEBI:57945"/>
        <dbReference type="EC" id="1.1.1.94"/>
    </reaction>
</comment>
<keyword evidence="6 7" id="KW-1208">Phospholipid metabolism</keyword>
<dbReference type="InterPro" id="IPR008927">
    <property type="entry name" value="6-PGluconate_DH-like_C_sf"/>
</dbReference>
<feature type="binding site" evidence="7">
    <location>
        <position position="261"/>
    </location>
    <ligand>
        <name>sn-glycerol 3-phosphate</name>
        <dbReference type="ChEBI" id="CHEBI:57597"/>
    </ligand>
</feature>
<dbReference type="InterPro" id="IPR006168">
    <property type="entry name" value="G3P_DH_NAD-dep"/>
</dbReference>
<comment type="caution">
    <text evidence="12">The sequence shown here is derived from an EMBL/GenBank/DDBJ whole genome shotgun (WGS) entry which is preliminary data.</text>
</comment>
<dbReference type="Gene3D" id="1.10.1040.10">
    <property type="entry name" value="N-(1-d-carboxylethyl)-l-norvaline Dehydrogenase, domain 2"/>
    <property type="match status" value="1"/>
</dbReference>
<dbReference type="Pfam" id="PF01210">
    <property type="entry name" value="NAD_Gly3P_dh_N"/>
    <property type="match status" value="1"/>
</dbReference>
<feature type="binding site" evidence="7">
    <location>
        <position position="112"/>
    </location>
    <ligand>
        <name>NADPH</name>
        <dbReference type="ChEBI" id="CHEBI:57783"/>
    </ligand>
</feature>
<dbReference type="HAMAP" id="MF_00394">
    <property type="entry name" value="NAD_Glyc3P_dehydrog"/>
    <property type="match status" value="1"/>
</dbReference>
<proteinExistence type="inferred from homology"/>
<evidence type="ECO:0000256" key="6">
    <source>
        <dbReference type="ARBA" id="ARBA00023264"/>
    </source>
</evidence>
<keyword evidence="7" id="KW-0547">Nucleotide-binding</keyword>
<evidence type="ECO:0000259" key="10">
    <source>
        <dbReference type="Pfam" id="PF01210"/>
    </source>
</evidence>
<feature type="binding site" evidence="7">
    <location>
        <position position="259"/>
    </location>
    <ligand>
        <name>sn-glycerol 3-phosphate</name>
        <dbReference type="ChEBI" id="CHEBI:57597"/>
    </ligand>
</feature>
<feature type="binding site" evidence="7">
    <location>
        <position position="112"/>
    </location>
    <ligand>
        <name>sn-glycerol 3-phosphate</name>
        <dbReference type="ChEBI" id="CHEBI:57597"/>
    </ligand>
</feature>
<feature type="binding site" evidence="7">
    <location>
        <position position="19"/>
    </location>
    <ligand>
        <name>NADPH</name>
        <dbReference type="ChEBI" id="CHEBI:57783"/>
    </ligand>
</feature>
<evidence type="ECO:0000256" key="3">
    <source>
        <dbReference type="ARBA" id="ARBA00023002"/>
    </source>
</evidence>
<dbReference type="PIRSF" id="PIRSF000114">
    <property type="entry name" value="Glycerol-3-P_dh"/>
    <property type="match status" value="1"/>
</dbReference>
<dbReference type="NCBIfam" id="NF000940">
    <property type="entry name" value="PRK00094.1-2"/>
    <property type="match status" value="1"/>
</dbReference>
<dbReference type="InterPro" id="IPR011128">
    <property type="entry name" value="G3P_DH_NAD-dep_N"/>
</dbReference>
<sequence length="336" mass="33561">MSARDGIGDGIGVVGGGAWGTALANAAAAAGRDVVLWLRDEEAAARLERDRENARYLPGVPLHPRIRATGRAADLGGTGANLLVVPAQTMRGVLGQLRAVLAPGAPVVLCAKGIERGTDSFMSAVAAEALPDGTPVAVLSGPSFAADVARNLPTAVTLAAQDAALAAALARSLSGPALRLYHTDDVRGVEIGGAGKNVLAIASGIVAGRGLGESARAALIARAFAELMRFARGFGGRAETLMGLSGLGDLVLTASSPQSRNFAFGERLGAGATPEEAAGGKLAEGAFTAAALVALARGRGIEMPIAESVAAIVSGAASVEDVVARLLARPLKGEAE</sequence>
<reference evidence="12" key="1">
    <citation type="journal article" date="2021" name="Front. Microbiol.">
        <title>Comprehensive Comparative Genomics and Phenotyping of Methylobacterium Species.</title>
        <authorList>
            <person name="Alessa O."/>
            <person name="Ogura Y."/>
            <person name="Fujitani Y."/>
            <person name="Takami H."/>
            <person name="Hayashi T."/>
            <person name="Sahin N."/>
            <person name="Tani A."/>
        </authorList>
    </citation>
    <scope>NUCLEOTIDE SEQUENCE</scope>
    <source>
        <strain evidence="12">DSM 23632</strain>
    </source>
</reference>
<dbReference type="PANTHER" id="PTHR11728:SF1">
    <property type="entry name" value="GLYCEROL-3-PHOSPHATE DEHYDROGENASE [NAD(+)] 2, CHLOROPLASTIC"/>
    <property type="match status" value="1"/>
</dbReference>
<protein>
    <recommendedName>
        <fullName evidence="7">Glycerol-3-phosphate dehydrogenase [NAD(P)+]</fullName>
        <ecNumber evidence="7">1.1.1.94</ecNumber>
    </recommendedName>
    <alternativeName>
        <fullName evidence="7">NAD(P)(+)-dependent glycerol-3-phosphate dehydrogenase</fullName>
    </alternativeName>
    <alternativeName>
        <fullName evidence="7">NAD(P)H-dependent dihydroxyacetone-phosphate reductase</fullName>
    </alternativeName>
</protein>
<evidence type="ECO:0000256" key="4">
    <source>
        <dbReference type="ARBA" id="ARBA00023098"/>
    </source>
</evidence>
<dbReference type="RefSeq" id="WP_238183831.1">
    <property type="nucleotide sequence ID" value="NZ_BPRB01000198.1"/>
</dbReference>
<dbReference type="PANTHER" id="PTHR11728">
    <property type="entry name" value="GLYCEROL-3-PHOSPHATE DEHYDROGENASE"/>
    <property type="match status" value="1"/>
</dbReference>
<gene>
    <name evidence="7 12" type="primary">gpsA</name>
    <name evidence="12" type="ORF">MPOCJGCO_3388</name>
</gene>
<evidence type="ECO:0000259" key="11">
    <source>
        <dbReference type="Pfam" id="PF07479"/>
    </source>
</evidence>
<feature type="binding site" evidence="7">
    <location>
        <position position="260"/>
    </location>
    <ligand>
        <name>sn-glycerol 3-phosphate</name>
        <dbReference type="ChEBI" id="CHEBI:57597"/>
    </ligand>
</feature>
<keyword evidence="3 7" id="KW-0560">Oxidoreductase</keyword>
<feature type="binding site" evidence="7">
    <location>
        <position position="249"/>
    </location>
    <ligand>
        <name>sn-glycerol 3-phosphate</name>
        <dbReference type="ChEBI" id="CHEBI:57597"/>
    </ligand>
</feature>
<feature type="binding site" evidence="7">
    <location>
        <position position="284"/>
    </location>
    <ligand>
        <name>NADPH</name>
        <dbReference type="ChEBI" id="CHEBI:57783"/>
    </ligand>
</feature>
<feature type="binding site" evidence="7">
    <location>
        <position position="39"/>
    </location>
    <ligand>
        <name>NADPH</name>
        <dbReference type="ChEBI" id="CHEBI:57783"/>
    </ligand>
</feature>
<feature type="binding site" evidence="7">
    <location>
        <position position="141"/>
    </location>
    <ligand>
        <name>sn-glycerol 3-phosphate</name>
        <dbReference type="ChEBI" id="CHEBI:57597"/>
    </ligand>
</feature>
<comment type="caution">
    <text evidence="7">Lacks conserved residue(s) required for the propagation of feature annotation.</text>
</comment>
<keyword evidence="13" id="KW-1185">Reference proteome</keyword>
<dbReference type="Proteomes" id="UP001055057">
    <property type="component" value="Unassembled WGS sequence"/>
</dbReference>
<feature type="binding site" evidence="7">
    <location>
        <position position="143"/>
    </location>
    <ligand>
        <name>sn-glycerol 3-phosphate</name>
        <dbReference type="ChEBI" id="CHEBI:57597"/>
    </ligand>
</feature>
<comment type="subcellular location">
    <subcellularLocation>
        <location evidence="7">Cytoplasm</location>
    </subcellularLocation>
</comment>
<evidence type="ECO:0000256" key="5">
    <source>
        <dbReference type="ARBA" id="ARBA00023209"/>
    </source>
</evidence>
<feature type="binding site" evidence="7">
    <location>
        <position position="282"/>
    </location>
    <ligand>
        <name>NADPH</name>
        <dbReference type="ChEBI" id="CHEBI:57783"/>
    </ligand>
</feature>
<dbReference type="InterPro" id="IPR036291">
    <property type="entry name" value="NAD(P)-bd_dom_sf"/>
</dbReference>
<comment type="catalytic activity">
    <reaction evidence="7 9">
        <text>sn-glycerol 3-phosphate + NADP(+) = dihydroxyacetone phosphate + NADPH + H(+)</text>
        <dbReference type="Rhea" id="RHEA:11096"/>
        <dbReference type="ChEBI" id="CHEBI:15378"/>
        <dbReference type="ChEBI" id="CHEBI:57597"/>
        <dbReference type="ChEBI" id="CHEBI:57642"/>
        <dbReference type="ChEBI" id="CHEBI:57783"/>
        <dbReference type="ChEBI" id="CHEBI:58349"/>
        <dbReference type="EC" id="1.1.1.94"/>
    </reaction>
</comment>
<feature type="binding site" evidence="7">
    <location>
        <position position="196"/>
    </location>
    <ligand>
        <name>sn-glycerol 3-phosphate</name>
        <dbReference type="ChEBI" id="CHEBI:57597"/>
    </ligand>
</feature>
<dbReference type="Gene3D" id="3.40.50.720">
    <property type="entry name" value="NAD(P)-binding Rossmann-like Domain"/>
    <property type="match status" value="1"/>
</dbReference>
<evidence type="ECO:0000256" key="7">
    <source>
        <dbReference type="HAMAP-Rule" id="MF_00394"/>
    </source>
</evidence>
<comment type="function">
    <text evidence="7">Catalyzes the reduction of the glycolytic intermediate dihydroxyacetone phosphate (DHAP) to sn-glycerol 3-phosphate (G3P), the key precursor for phospholipid synthesis.</text>
</comment>
<dbReference type="Pfam" id="PF07479">
    <property type="entry name" value="NAD_Gly3P_dh_C"/>
    <property type="match status" value="1"/>
</dbReference>
<dbReference type="SUPFAM" id="SSF51735">
    <property type="entry name" value="NAD(P)-binding Rossmann-fold domains"/>
    <property type="match status" value="1"/>
</dbReference>